<evidence type="ECO:0000313" key="3">
    <source>
        <dbReference type="Proteomes" id="UP001153555"/>
    </source>
</evidence>
<feature type="non-terminal residue" evidence="2">
    <location>
        <position position="1"/>
    </location>
</feature>
<reference evidence="2" key="1">
    <citation type="submission" date="2019-12" db="EMBL/GenBank/DDBJ databases">
        <authorList>
            <person name="Scholes J."/>
        </authorList>
    </citation>
    <scope>NUCLEOTIDE SEQUENCE</scope>
</reference>
<feature type="region of interest" description="Disordered" evidence="1">
    <location>
        <begin position="20"/>
        <end position="43"/>
    </location>
</feature>
<dbReference type="OrthoDB" id="1750447at2759"/>
<dbReference type="EMBL" id="CACSLK010031729">
    <property type="protein sequence ID" value="CAA0840188.1"/>
    <property type="molecule type" value="Genomic_DNA"/>
</dbReference>
<feature type="region of interest" description="Disordered" evidence="1">
    <location>
        <begin position="64"/>
        <end position="114"/>
    </location>
</feature>
<name>A0A9N7NX56_STRHE</name>
<feature type="compositionally biased region" description="Polar residues" evidence="1">
    <location>
        <begin position="99"/>
        <end position="114"/>
    </location>
</feature>
<gene>
    <name evidence="2" type="ORF">SHERM_06611</name>
</gene>
<feature type="non-terminal residue" evidence="2">
    <location>
        <position position="114"/>
    </location>
</feature>
<evidence type="ECO:0000256" key="1">
    <source>
        <dbReference type="SAM" id="MobiDB-lite"/>
    </source>
</evidence>
<keyword evidence="3" id="KW-1185">Reference proteome</keyword>
<comment type="caution">
    <text evidence="2">The sequence shown here is derived from an EMBL/GenBank/DDBJ whole genome shotgun (WGS) entry which is preliminary data.</text>
</comment>
<accession>A0A9N7NX56</accession>
<organism evidence="2 3">
    <name type="scientific">Striga hermonthica</name>
    <name type="common">Purple witchweed</name>
    <name type="synonym">Buchnera hermonthica</name>
    <dbReference type="NCBI Taxonomy" id="68872"/>
    <lineage>
        <taxon>Eukaryota</taxon>
        <taxon>Viridiplantae</taxon>
        <taxon>Streptophyta</taxon>
        <taxon>Embryophyta</taxon>
        <taxon>Tracheophyta</taxon>
        <taxon>Spermatophyta</taxon>
        <taxon>Magnoliopsida</taxon>
        <taxon>eudicotyledons</taxon>
        <taxon>Gunneridae</taxon>
        <taxon>Pentapetalae</taxon>
        <taxon>asterids</taxon>
        <taxon>lamiids</taxon>
        <taxon>Lamiales</taxon>
        <taxon>Orobanchaceae</taxon>
        <taxon>Buchnereae</taxon>
        <taxon>Striga</taxon>
    </lineage>
</organism>
<protein>
    <submittedName>
        <fullName evidence="2">Uncharacterized protein</fullName>
    </submittedName>
</protein>
<sequence length="114" mass="13180">HGSEMCLSAFDQDFGDQQADANALQGYQNRPVNDPFSNTYNAGWRNHPNFSWANNNNVQQPRQNFAQQQPRPNYVPQQQMRLNYPQQQFQQQQRGPITGMQNQETGQGSSYQDD</sequence>
<feature type="compositionally biased region" description="Polar residues" evidence="1">
    <location>
        <begin position="75"/>
        <end position="85"/>
    </location>
</feature>
<dbReference type="AlphaFoldDB" id="A0A9N7NX56"/>
<evidence type="ECO:0000313" key="2">
    <source>
        <dbReference type="EMBL" id="CAA0840188.1"/>
    </source>
</evidence>
<proteinExistence type="predicted"/>
<dbReference type="Proteomes" id="UP001153555">
    <property type="component" value="Unassembled WGS sequence"/>
</dbReference>
<feature type="compositionally biased region" description="Polar residues" evidence="1">
    <location>
        <begin position="25"/>
        <end position="41"/>
    </location>
</feature>